<comment type="caution">
    <text evidence="4">The sequence shown here is derived from an EMBL/GenBank/DDBJ whole genome shotgun (WGS) entry which is preliminary data.</text>
</comment>
<name>A0ABS5SE56_9BACT</name>
<sequence>MKIQCPHCRLSGQISDVNVPAEGMNMDCPRCKTSFFVKKEATASWKDTATECPACRFSTFSEERFDICPTCGLVIKDYNEKKGKSGSAPAQPAPGRPPRQQEALDPAEIRQRAEEDLRRLEEKNAGRSYGSPGAMPDLPPEPAAVVPLPVQLVGWTFVLAALAVIVYSGLGISSYYDKLREVAGDQFLAEEFAALHSVWGGVVFPVVQILFGAVTIGVAACFLRLLPWARRGLEICAWWGLAYVAGDQLVSLVNWVRRSSSDATILYYLIGVVSTLVMLALLAAPFLAAIWFLRGDLVSDLFEEIA</sequence>
<proteinExistence type="predicted"/>
<keyword evidence="2" id="KW-0812">Transmembrane</keyword>
<dbReference type="InterPro" id="IPR011723">
    <property type="entry name" value="Znf/thioredoxin_put"/>
</dbReference>
<feature type="transmembrane region" description="Helical" evidence="2">
    <location>
        <begin position="152"/>
        <end position="176"/>
    </location>
</feature>
<protein>
    <submittedName>
        <fullName evidence="4">Zinc-ribbon domain-containing protein</fullName>
    </submittedName>
</protein>
<organism evidence="4 5">
    <name type="scientific">Geomobilimonas luticola</name>
    <dbReference type="NCBI Taxonomy" id="1114878"/>
    <lineage>
        <taxon>Bacteria</taxon>
        <taxon>Pseudomonadati</taxon>
        <taxon>Thermodesulfobacteriota</taxon>
        <taxon>Desulfuromonadia</taxon>
        <taxon>Geobacterales</taxon>
        <taxon>Geobacteraceae</taxon>
        <taxon>Geomobilimonas</taxon>
    </lineage>
</organism>
<evidence type="ECO:0000256" key="1">
    <source>
        <dbReference type="SAM" id="MobiDB-lite"/>
    </source>
</evidence>
<feature type="region of interest" description="Disordered" evidence="1">
    <location>
        <begin position="82"/>
        <end position="106"/>
    </location>
</feature>
<gene>
    <name evidence="4" type="ORF">KI810_11280</name>
</gene>
<evidence type="ECO:0000259" key="3">
    <source>
        <dbReference type="Pfam" id="PF13717"/>
    </source>
</evidence>
<accession>A0ABS5SE56</accession>
<dbReference type="EMBL" id="JAHCVK010000004">
    <property type="protein sequence ID" value="MBT0653640.1"/>
    <property type="molecule type" value="Genomic_DNA"/>
</dbReference>
<evidence type="ECO:0000256" key="2">
    <source>
        <dbReference type="SAM" id="Phobius"/>
    </source>
</evidence>
<keyword evidence="2" id="KW-0472">Membrane</keyword>
<feature type="domain" description="Zinc finger/thioredoxin putative" evidence="3">
    <location>
        <begin position="1"/>
        <end position="36"/>
    </location>
</feature>
<dbReference type="Pfam" id="PF13717">
    <property type="entry name" value="Zn_ribbon_4"/>
    <property type="match status" value="1"/>
</dbReference>
<dbReference type="NCBIfam" id="TIGR02098">
    <property type="entry name" value="MJ0042_CXXC"/>
    <property type="match status" value="1"/>
</dbReference>
<dbReference type="Proteomes" id="UP000756860">
    <property type="component" value="Unassembled WGS sequence"/>
</dbReference>
<feature type="transmembrane region" description="Helical" evidence="2">
    <location>
        <begin position="196"/>
        <end position="223"/>
    </location>
</feature>
<keyword evidence="2" id="KW-1133">Transmembrane helix</keyword>
<dbReference type="RefSeq" id="WP_214175636.1">
    <property type="nucleotide sequence ID" value="NZ_JAHCVK010000004.1"/>
</dbReference>
<evidence type="ECO:0000313" key="4">
    <source>
        <dbReference type="EMBL" id="MBT0653640.1"/>
    </source>
</evidence>
<feature type="transmembrane region" description="Helical" evidence="2">
    <location>
        <begin position="265"/>
        <end position="293"/>
    </location>
</feature>
<reference evidence="4 5" key="1">
    <citation type="submission" date="2021-05" db="EMBL/GenBank/DDBJ databases">
        <title>The draft genome of Geobacter luticola JCM 17780.</title>
        <authorList>
            <person name="Xu Z."/>
            <person name="Masuda Y."/>
            <person name="Itoh H."/>
            <person name="Senoo K."/>
        </authorList>
    </citation>
    <scope>NUCLEOTIDE SEQUENCE [LARGE SCALE GENOMIC DNA]</scope>
    <source>
        <strain evidence="4 5">JCM 17780</strain>
    </source>
</reference>
<evidence type="ECO:0000313" key="5">
    <source>
        <dbReference type="Proteomes" id="UP000756860"/>
    </source>
</evidence>
<keyword evidence="5" id="KW-1185">Reference proteome</keyword>